<feature type="transmembrane region" description="Helical" evidence="1">
    <location>
        <begin position="43"/>
        <end position="60"/>
    </location>
</feature>
<organism evidence="3 4">
    <name type="scientific">Aidingimonas halophila</name>
    <dbReference type="NCBI Taxonomy" id="574349"/>
    <lineage>
        <taxon>Bacteria</taxon>
        <taxon>Pseudomonadati</taxon>
        <taxon>Pseudomonadota</taxon>
        <taxon>Gammaproteobacteria</taxon>
        <taxon>Oceanospirillales</taxon>
        <taxon>Halomonadaceae</taxon>
        <taxon>Aidingimonas</taxon>
    </lineage>
</organism>
<feature type="domain" description="DUF1468" evidence="2">
    <location>
        <begin position="12"/>
        <end position="158"/>
    </location>
</feature>
<evidence type="ECO:0000256" key="1">
    <source>
        <dbReference type="SAM" id="Phobius"/>
    </source>
</evidence>
<dbReference type="OrthoDB" id="6161916at2"/>
<dbReference type="Proteomes" id="UP000198500">
    <property type="component" value="Unassembled WGS sequence"/>
</dbReference>
<name>A0A1H2SN62_9GAMM</name>
<keyword evidence="4" id="KW-1185">Reference proteome</keyword>
<reference evidence="3 4" key="1">
    <citation type="submission" date="2016-10" db="EMBL/GenBank/DDBJ databases">
        <authorList>
            <person name="de Groot N.N."/>
        </authorList>
    </citation>
    <scope>NUCLEOTIDE SEQUENCE [LARGE SCALE GENOMIC DNA]</scope>
    <source>
        <strain evidence="3 4">DSM 19219</strain>
    </source>
</reference>
<evidence type="ECO:0000313" key="3">
    <source>
        <dbReference type="EMBL" id="SDW33050.1"/>
    </source>
</evidence>
<evidence type="ECO:0000313" key="4">
    <source>
        <dbReference type="Proteomes" id="UP000198500"/>
    </source>
</evidence>
<feature type="transmembrane region" description="Helical" evidence="1">
    <location>
        <begin position="81"/>
        <end position="114"/>
    </location>
</feature>
<protein>
    <submittedName>
        <fullName evidence="3">Tripartite tricarboxylate transporter TctB family protein</fullName>
    </submittedName>
</protein>
<keyword evidence="1" id="KW-1133">Transmembrane helix</keyword>
<keyword evidence="1" id="KW-0472">Membrane</keyword>
<dbReference type="AlphaFoldDB" id="A0A1H2SN62"/>
<dbReference type="Pfam" id="PF07331">
    <property type="entry name" value="TctB"/>
    <property type="match status" value="1"/>
</dbReference>
<keyword evidence="1" id="KW-0812">Transmembrane</keyword>
<gene>
    <name evidence="3" type="ORF">SAMN05443545_101607</name>
</gene>
<sequence length="158" mass="17318">MLKIDERQIFYLILILGAGFFLHMAHSIPTSMGVGGDPGPGSVPFWVSLIIIFLVGYLLVMETVFDRPSGDLVNLSRSEAIALIITLSLIVLYLTMLMLVGFFLSTVFFLFLFRTVVDLFVPGSDISLITLAKSAVFAVSATSLIYTVFSVIFELALP</sequence>
<evidence type="ECO:0000259" key="2">
    <source>
        <dbReference type="Pfam" id="PF07331"/>
    </source>
</evidence>
<dbReference type="RefSeq" id="WP_092567991.1">
    <property type="nucleotide sequence ID" value="NZ_BMXH01000001.1"/>
</dbReference>
<accession>A0A1H2SN62</accession>
<dbReference type="EMBL" id="FNNI01000001">
    <property type="protein sequence ID" value="SDW33050.1"/>
    <property type="molecule type" value="Genomic_DNA"/>
</dbReference>
<dbReference type="InterPro" id="IPR009936">
    <property type="entry name" value="DUF1468"/>
</dbReference>
<feature type="transmembrane region" description="Helical" evidence="1">
    <location>
        <begin position="134"/>
        <end position="157"/>
    </location>
</feature>
<proteinExistence type="predicted"/>